<protein>
    <submittedName>
        <fullName evidence="3">SDR family oxidoreductase</fullName>
    </submittedName>
</protein>
<sequence>MNTEEMAARTALVTGAASGIGLATARRLAADGWSVTGLDRQPPPADFPGTAVIADVTDEQALRDRIGASARLDALVCCAGVSGGAAGDGPVARSSGSAFDTVVGINLRGTFLAASAAWPALVAARGTVVTVSSVLGLTGGGGPFRSHAYVAAKGGLVALTRALAAEGRGAGVRANCVAPGLVDTPLAARGVTDPAVAAYVRDRQPLTGGVMDTGAVTGAIAFLCGQDAAAITGQVLAVDAGWTLDPALEEA</sequence>
<reference evidence="3 4" key="1">
    <citation type="submission" date="2020-02" db="EMBL/GenBank/DDBJ databases">
        <title>Whole-genome analyses of novel actinobacteria.</title>
        <authorList>
            <person name="Sahin N."/>
        </authorList>
    </citation>
    <scope>NUCLEOTIDE SEQUENCE [LARGE SCALE GENOMIC DNA]</scope>
    <source>
        <strain evidence="3 4">A7024</strain>
    </source>
</reference>
<comment type="caution">
    <text evidence="3">The sequence shown here is derived from an EMBL/GenBank/DDBJ whole genome shotgun (WGS) entry which is preliminary data.</text>
</comment>
<name>A0A6G4U0L7_9ACTN</name>
<dbReference type="Pfam" id="PF13561">
    <property type="entry name" value="adh_short_C2"/>
    <property type="match status" value="1"/>
</dbReference>
<organism evidence="3 4">
    <name type="scientific">Streptomyces coryli</name>
    <dbReference type="NCBI Taxonomy" id="1128680"/>
    <lineage>
        <taxon>Bacteria</taxon>
        <taxon>Bacillati</taxon>
        <taxon>Actinomycetota</taxon>
        <taxon>Actinomycetes</taxon>
        <taxon>Kitasatosporales</taxon>
        <taxon>Streptomycetaceae</taxon>
        <taxon>Streptomyces</taxon>
    </lineage>
</organism>
<evidence type="ECO:0000256" key="2">
    <source>
        <dbReference type="ARBA" id="ARBA00023002"/>
    </source>
</evidence>
<evidence type="ECO:0000256" key="1">
    <source>
        <dbReference type="ARBA" id="ARBA00006484"/>
    </source>
</evidence>
<comment type="similarity">
    <text evidence="1">Belongs to the short-chain dehydrogenases/reductases (SDR) family.</text>
</comment>
<dbReference type="PANTHER" id="PTHR42760:SF133">
    <property type="entry name" value="3-OXOACYL-[ACYL-CARRIER-PROTEIN] REDUCTASE"/>
    <property type="match status" value="1"/>
</dbReference>
<proteinExistence type="inferred from homology"/>
<dbReference type="GO" id="GO:0006633">
    <property type="term" value="P:fatty acid biosynthetic process"/>
    <property type="evidence" value="ECO:0007669"/>
    <property type="project" value="TreeGrafter"/>
</dbReference>
<dbReference type="PANTHER" id="PTHR42760">
    <property type="entry name" value="SHORT-CHAIN DEHYDROGENASES/REDUCTASES FAMILY MEMBER"/>
    <property type="match status" value="1"/>
</dbReference>
<dbReference type="SUPFAM" id="SSF51735">
    <property type="entry name" value="NAD(P)-binding Rossmann-fold domains"/>
    <property type="match status" value="1"/>
</dbReference>
<accession>A0A6G4U0L7</accession>
<dbReference type="AlphaFoldDB" id="A0A6G4U0L7"/>
<dbReference type="InterPro" id="IPR002347">
    <property type="entry name" value="SDR_fam"/>
</dbReference>
<dbReference type="PRINTS" id="PR00080">
    <property type="entry name" value="SDRFAMILY"/>
</dbReference>
<dbReference type="GO" id="GO:0048038">
    <property type="term" value="F:quinone binding"/>
    <property type="evidence" value="ECO:0007669"/>
    <property type="project" value="TreeGrafter"/>
</dbReference>
<dbReference type="EMBL" id="JAAKZV010000058">
    <property type="protein sequence ID" value="NGN65300.1"/>
    <property type="molecule type" value="Genomic_DNA"/>
</dbReference>
<dbReference type="InterPro" id="IPR036291">
    <property type="entry name" value="NAD(P)-bd_dom_sf"/>
</dbReference>
<gene>
    <name evidence="3" type="ORF">G5C51_15505</name>
</gene>
<keyword evidence="4" id="KW-1185">Reference proteome</keyword>
<evidence type="ECO:0000313" key="3">
    <source>
        <dbReference type="EMBL" id="NGN65300.1"/>
    </source>
</evidence>
<dbReference type="CDD" id="cd05233">
    <property type="entry name" value="SDR_c"/>
    <property type="match status" value="1"/>
</dbReference>
<dbReference type="Proteomes" id="UP000481583">
    <property type="component" value="Unassembled WGS sequence"/>
</dbReference>
<evidence type="ECO:0000313" key="4">
    <source>
        <dbReference type="Proteomes" id="UP000481583"/>
    </source>
</evidence>
<dbReference type="RefSeq" id="WP_165237599.1">
    <property type="nucleotide sequence ID" value="NZ_JAAKZV010000058.1"/>
</dbReference>
<keyword evidence="2" id="KW-0560">Oxidoreductase</keyword>
<dbReference type="PRINTS" id="PR00081">
    <property type="entry name" value="GDHRDH"/>
</dbReference>
<dbReference type="GO" id="GO:0016616">
    <property type="term" value="F:oxidoreductase activity, acting on the CH-OH group of donors, NAD or NADP as acceptor"/>
    <property type="evidence" value="ECO:0007669"/>
    <property type="project" value="TreeGrafter"/>
</dbReference>
<dbReference type="Gene3D" id="3.40.50.720">
    <property type="entry name" value="NAD(P)-binding Rossmann-like Domain"/>
    <property type="match status" value="1"/>
</dbReference>